<keyword evidence="3" id="KW-1185">Reference proteome</keyword>
<gene>
    <name evidence="2" type="ORF">VKT23_018736</name>
</gene>
<protein>
    <submittedName>
        <fullName evidence="2">Uncharacterized protein</fullName>
    </submittedName>
</protein>
<comment type="caution">
    <text evidence="2">The sequence shown here is derived from an EMBL/GenBank/DDBJ whole genome shotgun (WGS) entry which is preliminary data.</text>
</comment>
<name>A0ABR1IQJ4_9AGAR</name>
<dbReference type="EMBL" id="JBANRG010000088">
    <property type="protein sequence ID" value="KAK7437110.1"/>
    <property type="molecule type" value="Genomic_DNA"/>
</dbReference>
<reference evidence="2 3" key="1">
    <citation type="submission" date="2024-01" db="EMBL/GenBank/DDBJ databases">
        <title>A draft genome for the cacao thread blight pathogen Marasmiellus scandens.</title>
        <authorList>
            <person name="Baruah I.K."/>
            <person name="Leung J."/>
            <person name="Bukari Y."/>
            <person name="Amoako-Attah I."/>
            <person name="Meinhardt L.W."/>
            <person name="Bailey B.A."/>
            <person name="Cohen S.P."/>
        </authorList>
    </citation>
    <scope>NUCLEOTIDE SEQUENCE [LARGE SCALE GENOMIC DNA]</scope>
    <source>
        <strain evidence="2 3">GH-19</strain>
    </source>
</reference>
<feature type="transmembrane region" description="Helical" evidence="1">
    <location>
        <begin position="55"/>
        <end position="79"/>
    </location>
</feature>
<keyword evidence="1" id="KW-1133">Transmembrane helix</keyword>
<organism evidence="2 3">
    <name type="scientific">Marasmiellus scandens</name>
    <dbReference type="NCBI Taxonomy" id="2682957"/>
    <lineage>
        <taxon>Eukaryota</taxon>
        <taxon>Fungi</taxon>
        <taxon>Dikarya</taxon>
        <taxon>Basidiomycota</taxon>
        <taxon>Agaricomycotina</taxon>
        <taxon>Agaricomycetes</taxon>
        <taxon>Agaricomycetidae</taxon>
        <taxon>Agaricales</taxon>
        <taxon>Marasmiineae</taxon>
        <taxon>Omphalotaceae</taxon>
        <taxon>Marasmiellus</taxon>
    </lineage>
</organism>
<evidence type="ECO:0000313" key="2">
    <source>
        <dbReference type="EMBL" id="KAK7437110.1"/>
    </source>
</evidence>
<keyword evidence="1" id="KW-0812">Transmembrane</keyword>
<evidence type="ECO:0000256" key="1">
    <source>
        <dbReference type="SAM" id="Phobius"/>
    </source>
</evidence>
<evidence type="ECO:0000313" key="3">
    <source>
        <dbReference type="Proteomes" id="UP001498398"/>
    </source>
</evidence>
<dbReference type="Proteomes" id="UP001498398">
    <property type="component" value="Unassembled WGS sequence"/>
</dbReference>
<sequence length="142" mass="16062">MSEWSFSHTIVPEMAKGNMFLPDLPEDVILTNARAWNRYLPNGPFMTRRSILGKYLLTALPSTVDGGTMAFLMAFLLAFMHSTSKIKMSVCMFVDGGVDLIFEVQESESNKHLKGMERAAFGVRSRLYEYDVSLKFNYCPEG</sequence>
<accession>A0ABR1IQJ4</accession>
<proteinExistence type="predicted"/>
<keyword evidence="1" id="KW-0472">Membrane</keyword>